<evidence type="ECO:0000313" key="2">
    <source>
        <dbReference type="Proteomes" id="UP000251314"/>
    </source>
</evidence>
<dbReference type="VEuPathDB" id="FungiDB:PC110_g23354"/>
<dbReference type="OrthoDB" id="10496902at2759"/>
<dbReference type="EMBL" id="MJFZ01003263">
    <property type="protein sequence ID" value="RAW20204.1"/>
    <property type="molecule type" value="Genomic_DNA"/>
</dbReference>
<comment type="caution">
    <text evidence="1">The sequence shown here is derived from an EMBL/GenBank/DDBJ whole genome shotgun (WGS) entry which is preliminary data.</text>
</comment>
<sequence length="145" mass="16048">MMTCLWGIAAHSNRRRELLRRKMNYLSHEQMKNYCATKNGYVLHVKREKERDTTRPRWTTNGEGSLQVVQIDARQHSGDAGKCYDAQVSVVVDTAPAEVGVAPVEVDVAPAEANKPKLDAWEVSRVDVVVAAADEVPDADPCEAS</sequence>
<dbReference type="AlphaFoldDB" id="A0A329R6G8"/>
<dbReference type="Proteomes" id="UP000251314">
    <property type="component" value="Unassembled WGS sequence"/>
</dbReference>
<accession>A0A329R6G8</accession>
<proteinExistence type="predicted"/>
<protein>
    <submittedName>
        <fullName evidence="1">Uncharacterized protein</fullName>
    </submittedName>
</protein>
<keyword evidence="2" id="KW-1185">Reference proteome</keyword>
<gene>
    <name evidence="1" type="ORF">PC110_g23354</name>
</gene>
<reference evidence="1 2" key="1">
    <citation type="submission" date="2018-01" db="EMBL/GenBank/DDBJ databases">
        <title>Draft genome of the strawberry crown rot pathogen Phytophthora cactorum.</title>
        <authorList>
            <person name="Armitage A.D."/>
            <person name="Lysoe E."/>
            <person name="Nellist C.F."/>
            <person name="Harrison R.J."/>
            <person name="Brurberg M.B."/>
        </authorList>
    </citation>
    <scope>NUCLEOTIDE SEQUENCE [LARGE SCALE GENOMIC DNA]</scope>
    <source>
        <strain evidence="1 2">10300</strain>
    </source>
</reference>
<evidence type="ECO:0000313" key="1">
    <source>
        <dbReference type="EMBL" id="RAW20204.1"/>
    </source>
</evidence>
<name>A0A329R6G8_9STRA</name>
<organism evidence="1 2">
    <name type="scientific">Phytophthora cactorum</name>
    <dbReference type="NCBI Taxonomy" id="29920"/>
    <lineage>
        <taxon>Eukaryota</taxon>
        <taxon>Sar</taxon>
        <taxon>Stramenopiles</taxon>
        <taxon>Oomycota</taxon>
        <taxon>Peronosporomycetes</taxon>
        <taxon>Peronosporales</taxon>
        <taxon>Peronosporaceae</taxon>
        <taxon>Phytophthora</taxon>
    </lineage>
</organism>